<dbReference type="EMBL" id="CP012670">
    <property type="protein sequence ID" value="AUX20416.1"/>
    <property type="molecule type" value="Genomic_DNA"/>
</dbReference>
<feature type="compositionally biased region" description="Low complexity" evidence="1">
    <location>
        <begin position="118"/>
        <end position="141"/>
    </location>
</feature>
<proteinExistence type="predicted"/>
<protein>
    <recommendedName>
        <fullName evidence="4">CobQ/CobB/MinD/ParA nucleotide binding domain-containing protein</fullName>
    </recommendedName>
</protein>
<dbReference type="Gene3D" id="3.40.50.300">
    <property type="entry name" value="P-loop containing nucleotide triphosphate hydrolases"/>
    <property type="match status" value="1"/>
</dbReference>
<feature type="region of interest" description="Disordered" evidence="1">
    <location>
        <begin position="82"/>
        <end position="141"/>
    </location>
</feature>
<feature type="compositionally biased region" description="Polar residues" evidence="1">
    <location>
        <begin position="86"/>
        <end position="101"/>
    </location>
</feature>
<sequence>MAEAGGAEPGKPPPVASLERALDQVCDFLSRAEQTARVRALVIEARRLRNVVGNWRSIAPDPDVREEMIARVLRLANDAEDVVSAERSSPGQEDPSTSSGSFDAPPLRQDLLPPGPAQPAGLRLGPGAMPGAHAGGMPPARAPSPGAALFLAGAPAEQAHPGAGRGVVTAAALSPGPERAGVGSALPRVVDLSATLSSPVLVPGGARAPSSPALPVTIERVIAPPARDVGVRDAPAQPVGSPQLDRGLGGAFPSPPSLVFDRVVPPAGREVTVREAPAPPPPAERPPLERSQTSSFASPPSLVFDRVVPPPHYAPSDARQRPAEDVFESPPSLHIEQARSLSGGPDSLGLLPESGSPGYPGAITVRPLPMPDSVDPSIVMVHAPYSPQADAYRTLRRKLPPGSAVTIAVTSALPGEGKTSCAINLALALRETIRGKILLVEANIRAPGIAKALRFEPPSCFTEQLQRHRDDRLAPWVVVEQAAPAPTATSSDDSGESSDRSAPSGSRPLDPRLSLQAPIHILAVDPRTERPPMLDAVAFSAGIESLKRAGYSYIIIDTPPVLGAMDMNVIGDSVDGVILTSVVKKSTRKALRQAIEQLRPAPVLGVVLVEL</sequence>
<organism evidence="2 3">
    <name type="scientific">Sorangium cellulosum</name>
    <name type="common">Polyangium cellulosum</name>
    <dbReference type="NCBI Taxonomy" id="56"/>
    <lineage>
        <taxon>Bacteria</taxon>
        <taxon>Pseudomonadati</taxon>
        <taxon>Myxococcota</taxon>
        <taxon>Polyangia</taxon>
        <taxon>Polyangiales</taxon>
        <taxon>Polyangiaceae</taxon>
        <taxon>Sorangium</taxon>
    </lineage>
</organism>
<evidence type="ECO:0000313" key="2">
    <source>
        <dbReference type="EMBL" id="AUX20416.1"/>
    </source>
</evidence>
<dbReference type="InterPro" id="IPR027417">
    <property type="entry name" value="P-loop_NTPase"/>
</dbReference>
<dbReference type="OrthoDB" id="9812433at2"/>
<dbReference type="PANTHER" id="PTHR32309:SF31">
    <property type="entry name" value="CAPSULAR EXOPOLYSACCHARIDE FAMILY"/>
    <property type="match status" value="1"/>
</dbReference>
<dbReference type="PANTHER" id="PTHR32309">
    <property type="entry name" value="TYROSINE-PROTEIN KINASE"/>
    <property type="match status" value="1"/>
</dbReference>
<accession>A0A4P2PVF3</accession>
<feature type="region of interest" description="Disordered" evidence="1">
    <location>
        <begin position="228"/>
        <end position="252"/>
    </location>
</feature>
<dbReference type="AlphaFoldDB" id="A0A4P2PVF3"/>
<name>A0A4P2PVF3_SORCE</name>
<evidence type="ECO:0000313" key="3">
    <source>
        <dbReference type="Proteomes" id="UP000295781"/>
    </source>
</evidence>
<dbReference type="SUPFAM" id="SSF52540">
    <property type="entry name" value="P-loop containing nucleoside triphosphate hydrolases"/>
    <property type="match status" value="1"/>
</dbReference>
<evidence type="ECO:0000256" key="1">
    <source>
        <dbReference type="SAM" id="MobiDB-lite"/>
    </source>
</evidence>
<feature type="region of interest" description="Disordered" evidence="1">
    <location>
        <begin position="484"/>
        <end position="512"/>
    </location>
</feature>
<dbReference type="InterPro" id="IPR050445">
    <property type="entry name" value="Bact_polysacc_biosynth/exp"/>
</dbReference>
<gene>
    <name evidence="2" type="ORF">SOCEGT47_008850</name>
</gene>
<reference evidence="2 3" key="1">
    <citation type="submission" date="2015-09" db="EMBL/GenBank/DDBJ databases">
        <title>Sorangium comparison.</title>
        <authorList>
            <person name="Zaburannyi N."/>
            <person name="Bunk B."/>
            <person name="Overmann J."/>
            <person name="Mueller R."/>
        </authorList>
    </citation>
    <scope>NUCLEOTIDE SEQUENCE [LARGE SCALE GENOMIC DNA]</scope>
    <source>
        <strain evidence="2 3">So ceGT47</strain>
    </source>
</reference>
<evidence type="ECO:0008006" key="4">
    <source>
        <dbReference type="Google" id="ProtNLM"/>
    </source>
</evidence>
<dbReference type="Proteomes" id="UP000295781">
    <property type="component" value="Chromosome"/>
</dbReference>
<dbReference type="RefSeq" id="WP_129345561.1">
    <property type="nucleotide sequence ID" value="NZ_CP012670.1"/>
</dbReference>
<feature type="region of interest" description="Disordered" evidence="1">
    <location>
        <begin position="270"/>
        <end position="327"/>
    </location>
</feature>